<keyword evidence="3" id="KW-1185">Reference proteome</keyword>
<sequence>MTAFRLVNSKFPPINLFDDVADQDEFELLYELQAMTNPRIQTEVGNLNLIRRSEIPFGITGCSYATSPFTHVNPDGSRFSDGQFGVLYLADSMTTAIAEVAYHQGRYWGGVKGLAYDRMVYRGLKFKMAQTECHDATTYGQDHPIYQPDSYTASRAFGRKLFRAGSRVLQYHSVRNPGATCWGLFTPKHVSSVIQSTHFEFIWNGQAISAVHRVSRV</sequence>
<dbReference type="OrthoDB" id="9795903at2"/>
<gene>
    <name evidence="2" type="ORF">E5Q11_03930</name>
</gene>
<dbReference type="EMBL" id="SRPF01000001">
    <property type="protein sequence ID" value="TGN42042.1"/>
    <property type="molecule type" value="Genomic_DNA"/>
</dbReference>
<dbReference type="Proteomes" id="UP000298325">
    <property type="component" value="Unassembled WGS sequence"/>
</dbReference>
<evidence type="ECO:0000259" key="1">
    <source>
        <dbReference type="SMART" id="SM00953"/>
    </source>
</evidence>
<proteinExistence type="predicted"/>
<evidence type="ECO:0000313" key="3">
    <source>
        <dbReference type="Proteomes" id="UP000298325"/>
    </source>
</evidence>
<organism evidence="2 3">
    <name type="scientific">Marinobacter confluentis</name>
    <dbReference type="NCBI Taxonomy" id="1697557"/>
    <lineage>
        <taxon>Bacteria</taxon>
        <taxon>Pseudomonadati</taxon>
        <taxon>Pseudomonadota</taxon>
        <taxon>Gammaproteobacteria</taxon>
        <taxon>Pseudomonadales</taxon>
        <taxon>Marinobacteraceae</taxon>
        <taxon>Marinobacter</taxon>
    </lineage>
</organism>
<protein>
    <submittedName>
        <fullName evidence="2">RES domain-containing protein</fullName>
    </submittedName>
</protein>
<feature type="domain" description="RES" evidence="1">
    <location>
        <begin position="68"/>
        <end position="196"/>
    </location>
</feature>
<name>A0A4Z1CJS7_9GAMM</name>
<dbReference type="SMART" id="SM00953">
    <property type="entry name" value="RES"/>
    <property type="match status" value="1"/>
</dbReference>
<reference evidence="2 3" key="1">
    <citation type="submission" date="2019-04" db="EMBL/GenBank/DDBJ databases">
        <authorList>
            <person name="Park S."/>
            <person name="Yoon J.-H."/>
        </authorList>
    </citation>
    <scope>NUCLEOTIDE SEQUENCE [LARGE SCALE GENOMIC DNA]</scope>
    <source>
        <strain evidence="2 3">HJM-18</strain>
    </source>
</reference>
<accession>A0A4Z1CJS7</accession>
<dbReference type="RefSeq" id="WP_135802427.1">
    <property type="nucleotide sequence ID" value="NZ_SRPF01000001.1"/>
</dbReference>
<comment type="caution">
    <text evidence="2">The sequence shown here is derived from an EMBL/GenBank/DDBJ whole genome shotgun (WGS) entry which is preliminary data.</text>
</comment>
<dbReference type="AlphaFoldDB" id="A0A4Z1CJS7"/>
<dbReference type="InterPro" id="IPR014914">
    <property type="entry name" value="RES_dom"/>
</dbReference>
<evidence type="ECO:0000313" key="2">
    <source>
        <dbReference type="EMBL" id="TGN42042.1"/>
    </source>
</evidence>
<dbReference type="Pfam" id="PF08808">
    <property type="entry name" value="RES"/>
    <property type="match status" value="1"/>
</dbReference>